<gene>
    <name evidence="1" type="ORF">AG1IA_09334</name>
</gene>
<accession>L8WIR4</accession>
<dbReference type="EMBL" id="AFRT01003178">
    <property type="protein sequence ID" value="ELU36637.1"/>
    <property type="molecule type" value="Genomic_DNA"/>
</dbReference>
<dbReference type="Proteomes" id="UP000011668">
    <property type="component" value="Unassembled WGS sequence"/>
</dbReference>
<protein>
    <submittedName>
        <fullName evidence="1">Uncharacterized protein</fullName>
    </submittedName>
</protein>
<keyword evidence="2" id="KW-1185">Reference proteome</keyword>
<evidence type="ECO:0000313" key="2">
    <source>
        <dbReference type="Proteomes" id="UP000011668"/>
    </source>
</evidence>
<sequence>MPLCSSPQGSKQEYFCNNAEVAYDRQIYAEQDLRVMVNKEEPICVFLLLRMMAWTCRYHPHSGIRNRLG</sequence>
<organism evidence="1 2">
    <name type="scientific">Thanatephorus cucumeris (strain AG1-IA)</name>
    <name type="common">Rice sheath blight fungus</name>
    <name type="synonym">Rhizoctonia solani</name>
    <dbReference type="NCBI Taxonomy" id="983506"/>
    <lineage>
        <taxon>Eukaryota</taxon>
        <taxon>Fungi</taxon>
        <taxon>Dikarya</taxon>
        <taxon>Basidiomycota</taxon>
        <taxon>Agaricomycotina</taxon>
        <taxon>Agaricomycetes</taxon>
        <taxon>Cantharellales</taxon>
        <taxon>Ceratobasidiaceae</taxon>
        <taxon>Rhizoctonia</taxon>
        <taxon>Rhizoctonia solani AG-1</taxon>
    </lineage>
</organism>
<proteinExistence type="predicted"/>
<dbReference type="HOGENOM" id="CLU_2777666_0_0_1"/>
<dbReference type="AlphaFoldDB" id="L8WIR4"/>
<comment type="caution">
    <text evidence="1">The sequence shown here is derived from an EMBL/GenBank/DDBJ whole genome shotgun (WGS) entry which is preliminary data.</text>
</comment>
<reference evidence="1 2" key="1">
    <citation type="journal article" date="2013" name="Nat. Commun.">
        <title>The evolution and pathogenic mechanisms of the rice sheath blight pathogen.</title>
        <authorList>
            <person name="Zheng A."/>
            <person name="Lin R."/>
            <person name="Xu L."/>
            <person name="Qin P."/>
            <person name="Tang C."/>
            <person name="Ai P."/>
            <person name="Zhang D."/>
            <person name="Liu Y."/>
            <person name="Sun Z."/>
            <person name="Feng H."/>
            <person name="Wang Y."/>
            <person name="Chen Y."/>
            <person name="Liang X."/>
            <person name="Fu R."/>
            <person name="Li Q."/>
            <person name="Zhang J."/>
            <person name="Yu X."/>
            <person name="Xie Z."/>
            <person name="Ding L."/>
            <person name="Guan P."/>
            <person name="Tang J."/>
            <person name="Liang Y."/>
            <person name="Wang S."/>
            <person name="Deng Q."/>
            <person name="Li S."/>
            <person name="Zhu J."/>
            <person name="Wang L."/>
            <person name="Liu H."/>
            <person name="Li P."/>
        </authorList>
    </citation>
    <scope>NUCLEOTIDE SEQUENCE [LARGE SCALE GENOMIC DNA]</scope>
    <source>
        <strain evidence="2">AG-1 IA</strain>
    </source>
</reference>
<evidence type="ECO:0000313" key="1">
    <source>
        <dbReference type="EMBL" id="ELU36637.1"/>
    </source>
</evidence>
<name>L8WIR4_THACA</name>